<evidence type="ECO:0000313" key="3">
    <source>
        <dbReference type="EMBL" id="GAB63797.1"/>
    </source>
</evidence>
<comment type="caution">
    <text evidence="3">The sequence shown here is derived from an EMBL/GenBank/DDBJ whole genome shotgun (WGS) entry which is preliminary data.</text>
</comment>
<feature type="domain" description="Transposase IS4-like" evidence="2">
    <location>
        <begin position="152"/>
        <end position="376"/>
    </location>
</feature>
<keyword evidence="1" id="KW-0812">Transmembrane</keyword>
<dbReference type="EMBL" id="BAFH01000004">
    <property type="protein sequence ID" value="GAB63797.1"/>
    <property type="molecule type" value="Genomic_DNA"/>
</dbReference>
<evidence type="ECO:0000256" key="1">
    <source>
        <dbReference type="SAM" id="Phobius"/>
    </source>
</evidence>
<reference evidence="3 4" key="1">
    <citation type="journal article" date="2012" name="FEBS Lett.">
        <title>Anammox organism KSU-1 expresses a NirK-type copper-containing nitrite reductase instead of a NirS-type with cytochrome cd1.</title>
        <authorList>
            <person name="Hira D."/>
            <person name="Toh H."/>
            <person name="Migita C.T."/>
            <person name="Okubo H."/>
            <person name="Nishiyama T."/>
            <person name="Hattori M."/>
            <person name="Furukawa K."/>
            <person name="Fujii T."/>
        </authorList>
    </citation>
    <scope>NUCLEOTIDE SEQUENCE [LARGE SCALE GENOMIC DNA]</scope>
</reference>
<keyword evidence="1" id="KW-0472">Membrane</keyword>
<name>I3IQ02_9BACT</name>
<evidence type="ECO:0000313" key="4">
    <source>
        <dbReference type="Proteomes" id="UP000002985"/>
    </source>
</evidence>
<organism evidence="3 4">
    <name type="scientific">Candidatus Jettenia caeni</name>
    <dbReference type="NCBI Taxonomy" id="247490"/>
    <lineage>
        <taxon>Bacteria</taxon>
        <taxon>Pseudomonadati</taxon>
        <taxon>Planctomycetota</taxon>
        <taxon>Candidatus Brocadiia</taxon>
        <taxon>Candidatus Brocadiales</taxon>
        <taxon>Candidatus Brocadiaceae</taxon>
        <taxon>Candidatus Jettenia</taxon>
    </lineage>
</organism>
<dbReference type="GO" id="GO:0006313">
    <property type="term" value="P:DNA transposition"/>
    <property type="evidence" value="ECO:0007669"/>
    <property type="project" value="InterPro"/>
</dbReference>
<feature type="transmembrane region" description="Helical" evidence="1">
    <location>
        <begin position="356"/>
        <end position="380"/>
    </location>
</feature>
<dbReference type="GO" id="GO:0004803">
    <property type="term" value="F:transposase activity"/>
    <property type="evidence" value="ECO:0007669"/>
    <property type="project" value="InterPro"/>
</dbReference>
<keyword evidence="1" id="KW-1133">Transmembrane helix</keyword>
<proteinExistence type="predicted"/>
<dbReference type="STRING" id="247490.KSU1_D0488"/>
<protein>
    <submittedName>
        <fullName evidence="3">Putative transposase</fullName>
    </submittedName>
</protein>
<accession>I3IQ02</accession>
<gene>
    <name evidence="3" type="ORF">KSU1_D0488</name>
</gene>
<dbReference type="OrthoDB" id="2371470at2"/>
<dbReference type="GO" id="GO:0003677">
    <property type="term" value="F:DNA binding"/>
    <property type="evidence" value="ECO:0007669"/>
    <property type="project" value="InterPro"/>
</dbReference>
<dbReference type="Proteomes" id="UP000002985">
    <property type="component" value="Unassembled WGS sequence"/>
</dbReference>
<dbReference type="Pfam" id="PF01609">
    <property type="entry name" value="DDE_Tnp_1"/>
    <property type="match status" value="1"/>
</dbReference>
<evidence type="ECO:0000259" key="2">
    <source>
        <dbReference type="Pfam" id="PF01609"/>
    </source>
</evidence>
<dbReference type="AlphaFoldDB" id="I3IQ02"/>
<keyword evidence="4" id="KW-1185">Reference proteome</keyword>
<dbReference type="eggNOG" id="COG3039">
    <property type="taxonomic scope" value="Bacteria"/>
</dbReference>
<dbReference type="InterPro" id="IPR002559">
    <property type="entry name" value="Transposase_11"/>
</dbReference>
<sequence length="389" mass="44273">MSLSRSLFKKSSDEKISSYYSPVSKFKMLLLRPLKNLPCDAEIPRFLEENDKYAKACGLSPLAIPHESQINRFKNHEITPIELLAIFYFMVTVAITHKIADSYLAAIDSPILDSHANPLHKTLTGSCKTCPYAHTCSHPAEWVSTDVNASFTVKHSNYSYGHKVHTMVDSVSNLVMGLFVSPSNLNDNPLFIPLLKVIDTIVRFRFKKYAADKGYDDKDNYHFVVNELKAELIIPHREETKTSPSLELFRIKDQVYHCTKVDMPLRPNGSDKKQNAVMFKCPNGFDGFSCPHATGCLKQGQTHKTFKVQIQDDLRIFGTPTTPKGSLQWKDDFKKRTSVERVFSDNKRVRQVASFLNFNLTAIFTHVVVAFVAHNLTVIFDHFKDTFRT</sequence>